<dbReference type="Pfam" id="PF10761">
    <property type="entry name" value="DUF2590"/>
    <property type="match status" value="1"/>
</dbReference>
<gene>
    <name evidence="1" type="ORF">HF882_09075</name>
</gene>
<evidence type="ECO:0000313" key="1">
    <source>
        <dbReference type="EMBL" id="NMD86734.1"/>
    </source>
</evidence>
<reference evidence="1 2" key="1">
    <citation type="submission" date="2020-04" db="EMBL/GenBank/DDBJ databases">
        <authorList>
            <person name="Hitch T.C.A."/>
            <person name="Wylensek D."/>
            <person name="Clavel T."/>
        </authorList>
    </citation>
    <scope>NUCLEOTIDE SEQUENCE [LARGE SCALE GENOMIC DNA]</scope>
    <source>
        <strain evidence="1 2">COR2-253-APC-1A</strain>
    </source>
</reference>
<proteinExistence type="predicted"/>
<sequence length="111" mass="13001">MPKYFDLKIEDDDLKRDENNQAVLVWDRDSIAQDIKHMIRETGLLVDMIGERNPERRRLLLQKITIEVERDERIVPGTVTITDDGSLERWTLRADTYEFGTIAQTLEAGKR</sequence>
<protein>
    <submittedName>
        <fullName evidence="1">DUF2590 family protein</fullName>
    </submittedName>
</protein>
<comment type="caution">
    <text evidence="1">The sequence shown here is derived from an EMBL/GenBank/DDBJ whole genome shotgun (WGS) entry which is preliminary data.</text>
</comment>
<accession>A0A848ASM0</accession>
<dbReference type="RefSeq" id="WP_168962365.1">
    <property type="nucleotide sequence ID" value="NZ_JABAEW010000014.1"/>
</dbReference>
<dbReference type="EMBL" id="JABAEW010000014">
    <property type="protein sequence ID" value="NMD86734.1"/>
    <property type="molecule type" value="Genomic_DNA"/>
</dbReference>
<dbReference type="InterPro" id="IPR019697">
    <property type="entry name" value="Phage_HP1_Orf28"/>
</dbReference>
<evidence type="ECO:0000313" key="2">
    <source>
        <dbReference type="Proteomes" id="UP000576225"/>
    </source>
</evidence>
<dbReference type="Proteomes" id="UP000576225">
    <property type="component" value="Unassembled WGS sequence"/>
</dbReference>
<dbReference type="AlphaFoldDB" id="A0A848ASM0"/>
<organism evidence="1 2">
    <name type="scientific">Victivallis vadensis</name>
    <dbReference type="NCBI Taxonomy" id="172901"/>
    <lineage>
        <taxon>Bacteria</taxon>
        <taxon>Pseudomonadati</taxon>
        <taxon>Lentisphaerota</taxon>
        <taxon>Lentisphaeria</taxon>
        <taxon>Victivallales</taxon>
        <taxon>Victivallaceae</taxon>
        <taxon>Victivallis</taxon>
    </lineage>
</organism>
<name>A0A848ASM0_9BACT</name>